<dbReference type="PANTHER" id="PTHR11590">
    <property type="entry name" value="PROTEIN-GLUTAMINE GAMMA-GLUTAMYLTRANSFERASE"/>
    <property type="match status" value="1"/>
</dbReference>
<dbReference type="SUPFAM" id="SSF54001">
    <property type="entry name" value="Cysteine proteinases"/>
    <property type="match status" value="1"/>
</dbReference>
<keyword evidence="2" id="KW-1185">Reference proteome</keyword>
<dbReference type="SUPFAM" id="SSF81296">
    <property type="entry name" value="E set domains"/>
    <property type="match status" value="1"/>
</dbReference>
<dbReference type="AlphaFoldDB" id="A0AAW0NBK7"/>
<dbReference type="PANTHER" id="PTHR11590:SF49">
    <property type="entry name" value="PROTEIN-GLUTAMINE GAMMA-GLUTAMYLTRANSFERASE K"/>
    <property type="match status" value="1"/>
</dbReference>
<organism evidence="1 2">
    <name type="scientific">Mugilogobius chulae</name>
    <name type="common">yellowstripe goby</name>
    <dbReference type="NCBI Taxonomy" id="88201"/>
    <lineage>
        <taxon>Eukaryota</taxon>
        <taxon>Metazoa</taxon>
        <taxon>Chordata</taxon>
        <taxon>Craniata</taxon>
        <taxon>Vertebrata</taxon>
        <taxon>Euteleostomi</taxon>
        <taxon>Actinopterygii</taxon>
        <taxon>Neopterygii</taxon>
        <taxon>Teleostei</taxon>
        <taxon>Neoteleostei</taxon>
        <taxon>Acanthomorphata</taxon>
        <taxon>Gobiaria</taxon>
        <taxon>Gobiiformes</taxon>
        <taxon>Gobioidei</taxon>
        <taxon>Gobiidae</taxon>
        <taxon>Gobionellinae</taxon>
        <taxon>Mugilogobius</taxon>
    </lineage>
</organism>
<sequence>MFAPVQCPLVSKGTHVIIPSGEGAAGRSLEAACGQTGRQKLLLSVNSLPTANVGRYQLTAHTVCPNGQAEFKHDPENDIYVLFNPWCEEDTVFMDSEDEKKEYVLSDVGIIYYGEVDAQNHIPYIGYKTWIYGQANGILAVCLYILERSGTQASGWGDPVNVVRIVSAMAGHKKQSGSFFRYWIFMEYNFPAV</sequence>
<proteinExistence type="predicted"/>
<evidence type="ECO:0000313" key="2">
    <source>
        <dbReference type="Proteomes" id="UP001460270"/>
    </source>
</evidence>
<dbReference type="InterPro" id="IPR038765">
    <property type="entry name" value="Papain-like_cys_pep_sf"/>
</dbReference>
<dbReference type="InterPro" id="IPR036985">
    <property type="entry name" value="Transglutaminase-like_sf"/>
</dbReference>
<protein>
    <submittedName>
        <fullName evidence="1">Uncharacterized protein</fullName>
    </submittedName>
</protein>
<dbReference type="InterPro" id="IPR013783">
    <property type="entry name" value="Ig-like_fold"/>
</dbReference>
<reference evidence="2" key="1">
    <citation type="submission" date="2024-04" db="EMBL/GenBank/DDBJ databases">
        <title>Salinicola lusitanus LLJ914,a marine bacterium isolated from the Okinawa Trough.</title>
        <authorList>
            <person name="Li J."/>
        </authorList>
    </citation>
    <scope>NUCLEOTIDE SEQUENCE [LARGE SCALE GENOMIC DNA]</scope>
</reference>
<dbReference type="EMBL" id="JBBPFD010000018">
    <property type="protein sequence ID" value="KAK7889582.1"/>
    <property type="molecule type" value="Genomic_DNA"/>
</dbReference>
<dbReference type="GO" id="GO:0007399">
    <property type="term" value="P:nervous system development"/>
    <property type="evidence" value="ECO:0007669"/>
    <property type="project" value="UniProtKB-ARBA"/>
</dbReference>
<dbReference type="InterPro" id="IPR014756">
    <property type="entry name" value="Ig_E-set"/>
</dbReference>
<evidence type="ECO:0000313" key="1">
    <source>
        <dbReference type="EMBL" id="KAK7889582.1"/>
    </source>
</evidence>
<comment type="caution">
    <text evidence="1">The sequence shown here is derived from an EMBL/GenBank/DDBJ whole genome shotgun (WGS) entry which is preliminary data.</text>
</comment>
<dbReference type="GO" id="GO:0003810">
    <property type="term" value="F:protein-glutamine gamma-glutamyltransferase activity"/>
    <property type="evidence" value="ECO:0007669"/>
    <property type="project" value="TreeGrafter"/>
</dbReference>
<dbReference type="Gene3D" id="3.90.260.10">
    <property type="entry name" value="Transglutaminase-like"/>
    <property type="match status" value="1"/>
</dbReference>
<name>A0AAW0NBK7_9GOBI</name>
<dbReference type="Proteomes" id="UP001460270">
    <property type="component" value="Unassembled WGS sequence"/>
</dbReference>
<dbReference type="Gene3D" id="2.60.40.10">
    <property type="entry name" value="Immunoglobulins"/>
    <property type="match status" value="1"/>
</dbReference>
<dbReference type="InterPro" id="IPR050779">
    <property type="entry name" value="Transglutaminase"/>
</dbReference>
<gene>
    <name evidence="1" type="ORF">WMY93_025142</name>
</gene>
<accession>A0AAW0NBK7</accession>